<dbReference type="RefSeq" id="WP_129152744.1">
    <property type="nucleotide sequence ID" value="NZ_JBHSDO010000005.1"/>
</dbReference>
<gene>
    <name evidence="2" type="ORF">C7R54_22440</name>
</gene>
<keyword evidence="1" id="KW-1133">Transmembrane helix</keyword>
<proteinExistence type="predicted"/>
<evidence type="ECO:0000256" key="1">
    <source>
        <dbReference type="SAM" id="Phobius"/>
    </source>
</evidence>
<name>A0A4Q1HF08_9BURK</name>
<reference evidence="2 3" key="1">
    <citation type="journal article" date="2017" name="Int. J. Syst. Evol. Microbiol.">
        <title>Achromobacter aloeverae sp. nov., isolated from the root of Aloe vera (L.) Burm.f.</title>
        <authorList>
            <person name="Kuncharoen N."/>
            <person name="Muramatsu Y."/>
            <person name="Shibata C."/>
            <person name="Kamakura Y."/>
            <person name="Nakagawa Y."/>
            <person name="Tanasupawat S."/>
        </authorList>
    </citation>
    <scope>NUCLEOTIDE SEQUENCE [LARGE SCALE GENOMIC DNA]</scope>
    <source>
        <strain evidence="2 3">AVA-1</strain>
    </source>
</reference>
<comment type="caution">
    <text evidence="2">The sequence shown here is derived from an EMBL/GenBank/DDBJ whole genome shotgun (WGS) entry which is preliminary data.</text>
</comment>
<accession>A0A4Q1HF08</accession>
<evidence type="ECO:0000313" key="2">
    <source>
        <dbReference type="EMBL" id="RXN85255.1"/>
    </source>
</evidence>
<keyword evidence="3" id="KW-1185">Reference proteome</keyword>
<evidence type="ECO:0008006" key="4">
    <source>
        <dbReference type="Google" id="ProtNLM"/>
    </source>
</evidence>
<dbReference type="EMBL" id="PYAL01000007">
    <property type="protein sequence ID" value="RXN85255.1"/>
    <property type="molecule type" value="Genomic_DNA"/>
</dbReference>
<evidence type="ECO:0000313" key="3">
    <source>
        <dbReference type="Proteomes" id="UP000290849"/>
    </source>
</evidence>
<keyword evidence="1" id="KW-0812">Transmembrane</keyword>
<keyword evidence="1" id="KW-0472">Membrane</keyword>
<organism evidence="2 3">
    <name type="scientific">Achromobacter aloeverae</name>
    <dbReference type="NCBI Taxonomy" id="1750518"/>
    <lineage>
        <taxon>Bacteria</taxon>
        <taxon>Pseudomonadati</taxon>
        <taxon>Pseudomonadota</taxon>
        <taxon>Betaproteobacteria</taxon>
        <taxon>Burkholderiales</taxon>
        <taxon>Alcaligenaceae</taxon>
        <taxon>Achromobacter</taxon>
    </lineage>
</organism>
<dbReference type="OrthoDB" id="5524449at2"/>
<protein>
    <recommendedName>
        <fullName evidence="4">J domain-containing protein</fullName>
    </recommendedName>
</protein>
<dbReference type="AlphaFoldDB" id="A0A4Q1HF08"/>
<dbReference type="Proteomes" id="UP000290849">
    <property type="component" value="Unassembled WGS sequence"/>
</dbReference>
<sequence>MAALPQQIQNAYARLSLDPGADAQAIQRAYAHALKQIDQESQAEAFDNLRAAYETAMAWACESERRATAVETATPAEDSEAAWHAWLERLLDREQAHPQAVLAAALRDERLGAPAAQEALETRIATVLAHDPWQRLDLFDAAVACFHWDTGNGRQLADRWTAAWIAQACSESLAWRAQPERDRLRQLDAVNAALANPTPTTALLTRHFFAMDELMSHYGYWLILRMPNHILQAWSQAYNAPGFQRPPAPKAVAPRASFKLNMPMVVVLLMLAMAVLRLIFYPKG</sequence>
<feature type="transmembrane region" description="Helical" evidence="1">
    <location>
        <begin position="260"/>
        <end position="280"/>
    </location>
</feature>